<evidence type="ECO:0000313" key="3">
    <source>
        <dbReference type="Proteomes" id="UP000824123"/>
    </source>
</evidence>
<protein>
    <recommendedName>
        <fullName evidence="1">Mor transcription activator domain-containing protein</fullName>
    </recommendedName>
</protein>
<proteinExistence type="predicted"/>
<accession>A0A9D1LRA6</accession>
<evidence type="ECO:0000259" key="1">
    <source>
        <dbReference type="Pfam" id="PF08765"/>
    </source>
</evidence>
<dbReference type="SUPFAM" id="SSF46689">
    <property type="entry name" value="Homeodomain-like"/>
    <property type="match status" value="1"/>
</dbReference>
<dbReference type="Pfam" id="PF08765">
    <property type="entry name" value="Mor"/>
    <property type="match status" value="1"/>
</dbReference>
<evidence type="ECO:0000313" key="2">
    <source>
        <dbReference type="EMBL" id="HIU46573.1"/>
    </source>
</evidence>
<dbReference type="PANTHER" id="PTHR37812">
    <property type="entry name" value="MU-LIKE PROPHAGE FLUMU PROTEIN C"/>
    <property type="match status" value="1"/>
</dbReference>
<dbReference type="PANTHER" id="PTHR37812:SF1">
    <property type="entry name" value="MU-LIKE PROPHAGE FLUMU PROTEIN C"/>
    <property type="match status" value="1"/>
</dbReference>
<comment type="caution">
    <text evidence="2">The sequence shown here is derived from an EMBL/GenBank/DDBJ whole genome shotgun (WGS) entry which is preliminary data.</text>
</comment>
<sequence>MSYKKATNLLPDELLRKVQQYVDGELIYIPRLDAHRRDWGQDTSTRRELAARNALILADHRAGMNTRQLAEKYFLSEKSIQRILRQLRRCAADDPADGGTGMD</sequence>
<dbReference type="InterPro" id="IPR009057">
    <property type="entry name" value="Homeodomain-like_sf"/>
</dbReference>
<reference evidence="2" key="1">
    <citation type="submission" date="2020-10" db="EMBL/GenBank/DDBJ databases">
        <authorList>
            <person name="Gilroy R."/>
        </authorList>
    </citation>
    <scope>NUCLEOTIDE SEQUENCE</scope>
    <source>
        <strain evidence="2">ChiSxjej2B14-8506</strain>
    </source>
</reference>
<dbReference type="InterPro" id="IPR014875">
    <property type="entry name" value="Mor_transcription_activator"/>
</dbReference>
<dbReference type="Gene3D" id="1.10.10.60">
    <property type="entry name" value="Homeodomain-like"/>
    <property type="match status" value="1"/>
</dbReference>
<reference evidence="2" key="2">
    <citation type="journal article" date="2021" name="PeerJ">
        <title>Extensive microbial diversity within the chicken gut microbiome revealed by metagenomics and culture.</title>
        <authorList>
            <person name="Gilroy R."/>
            <person name="Ravi A."/>
            <person name="Getino M."/>
            <person name="Pursley I."/>
            <person name="Horton D.L."/>
            <person name="Alikhan N.F."/>
            <person name="Baker D."/>
            <person name="Gharbi K."/>
            <person name="Hall N."/>
            <person name="Watson M."/>
            <person name="Adriaenssens E.M."/>
            <person name="Foster-Nyarko E."/>
            <person name="Jarju S."/>
            <person name="Secka A."/>
            <person name="Antonio M."/>
            <person name="Oren A."/>
            <person name="Chaudhuri R.R."/>
            <person name="La Ragione R."/>
            <person name="Hildebrand F."/>
            <person name="Pallen M.J."/>
        </authorList>
    </citation>
    <scope>NUCLEOTIDE SEQUENCE</scope>
    <source>
        <strain evidence="2">ChiSxjej2B14-8506</strain>
    </source>
</reference>
<dbReference type="InterPro" id="IPR049739">
    <property type="entry name" value="YraL-like"/>
</dbReference>
<feature type="domain" description="Mor transcription activator" evidence="1">
    <location>
        <begin position="13"/>
        <end position="90"/>
    </location>
</feature>
<gene>
    <name evidence="2" type="ORF">IAC59_04870</name>
</gene>
<dbReference type="AlphaFoldDB" id="A0A9D1LRA6"/>
<dbReference type="NCBIfam" id="NF040785">
    <property type="entry name" value="CD3324_fam"/>
    <property type="match status" value="1"/>
</dbReference>
<dbReference type="EMBL" id="DVNK01000032">
    <property type="protein sequence ID" value="HIU46573.1"/>
    <property type="molecule type" value="Genomic_DNA"/>
</dbReference>
<name>A0A9D1LRA6_9FIRM</name>
<dbReference type="InterPro" id="IPR052411">
    <property type="entry name" value="c-mor_Regulatory_Protein"/>
</dbReference>
<organism evidence="2 3">
    <name type="scientific">Candidatus Fimadaptatus faecigallinarum</name>
    <dbReference type="NCBI Taxonomy" id="2840814"/>
    <lineage>
        <taxon>Bacteria</taxon>
        <taxon>Bacillati</taxon>
        <taxon>Bacillota</taxon>
        <taxon>Clostridia</taxon>
        <taxon>Eubacteriales</taxon>
        <taxon>Candidatus Fimadaptatus</taxon>
    </lineage>
</organism>
<dbReference type="Proteomes" id="UP000824123">
    <property type="component" value="Unassembled WGS sequence"/>
</dbReference>